<organism evidence="2 3">
    <name type="scientific">Pradoshia eiseniae</name>
    <dbReference type="NCBI Taxonomy" id="2064768"/>
    <lineage>
        <taxon>Bacteria</taxon>
        <taxon>Bacillati</taxon>
        <taxon>Bacillota</taxon>
        <taxon>Bacilli</taxon>
        <taxon>Bacillales</taxon>
        <taxon>Bacillaceae</taxon>
        <taxon>Pradoshia</taxon>
    </lineage>
</organism>
<dbReference type="AlphaFoldDB" id="A0A2S7N055"/>
<reference evidence="2 3" key="1">
    <citation type="submission" date="2017-12" db="EMBL/GenBank/DDBJ databases">
        <title>Taxonomic description and draft genome of Pradoshia cofamensis Gen. nov., sp. nov., a thermotolerant bacillale isolated from anterior gut of earthworm Eisenia fetida.</title>
        <authorList>
            <person name="Saha T."/>
            <person name="Chakraborty R."/>
        </authorList>
    </citation>
    <scope>NUCLEOTIDE SEQUENCE [LARGE SCALE GENOMIC DNA]</scope>
    <source>
        <strain evidence="2 3">EAG3</strain>
    </source>
</reference>
<evidence type="ECO:0000256" key="1">
    <source>
        <dbReference type="SAM" id="MobiDB-lite"/>
    </source>
</evidence>
<proteinExistence type="predicted"/>
<feature type="region of interest" description="Disordered" evidence="1">
    <location>
        <begin position="1"/>
        <end position="73"/>
    </location>
</feature>
<protein>
    <submittedName>
        <fullName evidence="2">Uncharacterized protein</fullName>
    </submittedName>
</protein>
<keyword evidence="3" id="KW-1185">Reference proteome</keyword>
<dbReference type="Proteomes" id="UP000239663">
    <property type="component" value="Unassembled WGS sequence"/>
</dbReference>
<gene>
    <name evidence="2" type="ORF">CYL18_08910</name>
</gene>
<name>A0A2S7N055_9BACI</name>
<evidence type="ECO:0000313" key="3">
    <source>
        <dbReference type="Proteomes" id="UP000239663"/>
    </source>
</evidence>
<evidence type="ECO:0000313" key="2">
    <source>
        <dbReference type="EMBL" id="PQD95396.1"/>
    </source>
</evidence>
<feature type="compositionally biased region" description="Gly residues" evidence="1">
    <location>
        <begin position="20"/>
        <end position="33"/>
    </location>
</feature>
<sequence length="92" mass="9711">MGKGWAKDGNRQAMPTQCPGNGGEGWTKGGGRMGIVRQSPPNAQAMGVKGGGRMGKAKQFPPFPHAPQTKLNQKPCKELLTKILNSAHSTIT</sequence>
<dbReference type="EMBL" id="PKOZ01000004">
    <property type="protein sequence ID" value="PQD95396.1"/>
    <property type="molecule type" value="Genomic_DNA"/>
</dbReference>
<accession>A0A2S7N055</accession>
<comment type="caution">
    <text evidence="2">The sequence shown here is derived from an EMBL/GenBank/DDBJ whole genome shotgun (WGS) entry which is preliminary data.</text>
</comment>
<feature type="compositionally biased region" description="Basic and acidic residues" evidence="1">
    <location>
        <begin position="1"/>
        <end position="10"/>
    </location>
</feature>